<evidence type="ECO:0000256" key="7">
    <source>
        <dbReference type="HAMAP-Rule" id="MF_01517"/>
    </source>
</evidence>
<feature type="binding site" evidence="7 9">
    <location>
        <position position="131"/>
    </location>
    <ligand>
        <name>substrate</name>
    </ligand>
</feature>
<evidence type="ECO:0000256" key="6">
    <source>
        <dbReference type="ARBA" id="ARBA00023027"/>
    </source>
</evidence>
<dbReference type="InterPro" id="IPR010945">
    <property type="entry name" value="Malate_DH_type2"/>
</dbReference>
<comment type="function">
    <text evidence="1 7">Catalyzes the reversible oxidation of malate to oxaloacetate.</text>
</comment>
<evidence type="ECO:0000256" key="3">
    <source>
        <dbReference type="ARBA" id="ARBA00012995"/>
    </source>
</evidence>
<protein>
    <recommendedName>
        <fullName evidence="3 7">Malate dehydrogenase</fullName>
        <ecNumber evidence="3 7">1.1.1.37</ecNumber>
    </recommendedName>
</protein>
<keyword evidence="14" id="KW-1185">Reference proteome</keyword>
<feature type="binding site" evidence="7 10">
    <location>
        <begin position="129"/>
        <end position="131"/>
    </location>
    <ligand>
        <name>NAD(+)</name>
        <dbReference type="ChEBI" id="CHEBI:57540"/>
    </ligand>
</feature>
<evidence type="ECO:0000256" key="4">
    <source>
        <dbReference type="ARBA" id="ARBA00022532"/>
    </source>
</evidence>
<evidence type="ECO:0000313" key="14">
    <source>
        <dbReference type="Proteomes" id="UP000196573"/>
    </source>
</evidence>
<dbReference type="HAMAP" id="MF_01517">
    <property type="entry name" value="Malate_dehydrog_2"/>
    <property type="match status" value="1"/>
</dbReference>
<dbReference type="FunFam" id="3.90.110.10:FF:000002">
    <property type="entry name" value="Malate dehydrogenase"/>
    <property type="match status" value="1"/>
</dbReference>
<dbReference type="InterPro" id="IPR015955">
    <property type="entry name" value="Lactate_DH/Glyco_Ohase_4_C"/>
</dbReference>
<dbReference type="NCBIfam" id="TIGR01759">
    <property type="entry name" value="MalateDH-SF1"/>
    <property type="match status" value="1"/>
</dbReference>
<evidence type="ECO:0000256" key="8">
    <source>
        <dbReference type="PIRSR" id="PIRSR000102-1"/>
    </source>
</evidence>
<dbReference type="PANTHER" id="PTHR23382">
    <property type="entry name" value="MALATE DEHYDROGENASE"/>
    <property type="match status" value="1"/>
</dbReference>
<feature type="binding site" evidence="7 10">
    <location>
        <position position="105"/>
    </location>
    <ligand>
        <name>NAD(+)</name>
        <dbReference type="ChEBI" id="CHEBI:57540"/>
    </ligand>
</feature>
<dbReference type="GO" id="GO:0006099">
    <property type="term" value="P:tricarboxylic acid cycle"/>
    <property type="evidence" value="ECO:0007669"/>
    <property type="project" value="UniProtKB-UniRule"/>
</dbReference>
<keyword evidence="5 7" id="KW-0560">Oxidoreductase</keyword>
<feature type="active site" description="Proton acceptor" evidence="7 8">
    <location>
        <position position="187"/>
    </location>
</feature>
<evidence type="ECO:0000256" key="10">
    <source>
        <dbReference type="PIRSR" id="PIRSR000102-3"/>
    </source>
</evidence>
<feature type="binding site" evidence="7 9">
    <location>
        <position position="162"/>
    </location>
    <ligand>
        <name>substrate</name>
    </ligand>
</feature>
<feature type="domain" description="Lactate/malate dehydrogenase N-terminal" evidence="11">
    <location>
        <begin position="5"/>
        <end position="145"/>
    </location>
</feature>
<dbReference type="SUPFAM" id="SSF51735">
    <property type="entry name" value="NAD(P)-binding Rossmann-fold domains"/>
    <property type="match status" value="1"/>
</dbReference>
<dbReference type="InterPro" id="IPR001236">
    <property type="entry name" value="Lactate/malate_DH_N"/>
</dbReference>
<evidence type="ECO:0000256" key="2">
    <source>
        <dbReference type="ARBA" id="ARBA00009613"/>
    </source>
</evidence>
<dbReference type="EC" id="1.1.1.37" evidence="3 7"/>
<evidence type="ECO:0000256" key="1">
    <source>
        <dbReference type="ARBA" id="ARBA00003966"/>
    </source>
</evidence>
<evidence type="ECO:0000313" key="13">
    <source>
        <dbReference type="EMBL" id="SMA47737.1"/>
    </source>
</evidence>
<name>A0A1X7AKE3_9GAMM</name>
<dbReference type="OrthoDB" id="9802969at2"/>
<feature type="domain" description="Lactate/malate dehydrogenase C-terminal" evidence="12">
    <location>
        <begin position="157"/>
        <end position="319"/>
    </location>
</feature>
<evidence type="ECO:0000256" key="5">
    <source>
        <dbReference type="ARBA" id="ARBA00023002"/>
    </source>
</evidence>
<dbReference type="InterPro" id="IPR022383">
    <property type="entry name" value="Lactate/malate_DH_C"/>
</dbReference>
<gene>
    <name evidence="13" type="primary">mdh_2</name>
    <name evidence="7" type="synonym">mdh</name>
    <name evidence="13" type="ORF">EHSB41UT_02535</name>
</gene>
<dbReference type="EMBL" id="FWPT01000005">
    <property type="protein sequence ID" value="SMA47737.1"/>
    <property type="molecule type" value="Genomic_DNA"/>
</dbReference>
<keyword evidence="6 7" id="KW-0520">NAD</keyword>
<feature type="binding site" evidence="7 9">
    <location>
        <position position="92"/>
    </location>
    <ligand>
        <name>substrate</name>
    </ligand>
</feature>
<dbReference type="GO" id="GO:0006108">
    <property type="term" value="P:malate metabolic process"/>
    <property type="evidence" value="ECO:0007669"/>
    <property type="project" value="InterPro"/>
</dbReference>
<feature type="binding site" evidence="7">
    <location>
        <position position="112"/>
    </location>
    <ligand>
        <name>NAD(+)</name>
        <dbReference type="ChEBI" id="CHEBI:57540"/>
    </ligand>
</feature>
<dbReference type="GO" id="GO:0030060">
    <property type="term" value="F:L-malate dehydrogenase (NAD+) activity"/>
    <property type="evidence" value="ECO:0007669"/>
    <property type="project" value="UniProtKB-UniRule"/>
</dbReference>
<comment type="similarity">
    <text evidence="2 7">Belongs to the LDH/MDH superfamily. MDH type 2 family.</text>
</comment>
<evidence type="ECO:0000259" key="11">
    <source>
        <dbReference type="Pfam" id="PF00056"/>
    </source>
</evidence>
<dbReference type="RefSeq" id="WP_087110406.1">
    <property type="nucleotide sequence ID" value="NZ_CBCSCN010000003.1"/>
</dbReference>
<evidence type="ECO:0000256" key="9">
    <source>
        <dbReference type="PIRSR" id="PIRSR000102-2"/>
    </source>
</evidence>
<dbReference type="Gene3D" id="3.40.50.720">
    <property type="entry name" value="NAD(P)-binding Rossmann-like Domain"/>
    <property type="match status" value="1"/>
</dbReference>
<dbReference type="AlphaFoldDB" id="A0A1X7AKE3"/>
<dbReference type="NCBIfam" id="NF003916">
    <property type="entry name" value="PRK05442.1"/>
    <property type="match status" value="1"/>
</dbReference>
<comment type="catalytic activity">
    <reaction evidence="7">
        <text>(S)-malate + NAD(+) = oxaloacetate + NADH + H(+)</text>
        <dbReference type="Rhea" id="RHEA:21432"/>
        <dbReference type="ChEBI" id="CHEBI:15378"/>
        <dbReference type="ChEBI" id="CHEBI:15589"/>
        <dbReference type="ChEBI" id="CHEBI:16452"/>
        <dbReference type="ChEBI" id="CHEBI:57540"/>
        <dbReference type="ChEBI" id="CHEBI:57945"/>
        <dbReference type="EC" id="1.1.1.37"/>
    </reaction>
</comment>
<accession>A0A1X7AKE3</accession>
<dbReference type="Pfam" id="PF02866">
    <property type="entry name" value="Ldh_1_C"/>
    <property type="match status" value="1"/>
</dbReference>
<reference evidence="13 14" key="1">
    <citation type="submission" date="2017-03" db="EMBL/GenBank/DDBJ databases">
        <authorList>
            <person name="Afonso C.L."/>
            <person name="Miller P.J."/>
            <person name="Scott M.A."/>
            <person name="Spackman E."/>
            <person name="Goraichik I."/>
            <person name="Dimitrov K.M."/>
            <person name="Suarez D.L."/>
            <person name="Swayne D.E."/>
        </authorList>
    </citation>
    <scope>NUCLEOTIDE SEQUENCE [LARGE SCALE GENOMIC DNA]</scope>
    <source>
        <strain evidence="13">SB41UT1</strain>
    </source>
</reference>
<feature type="binding site" evidence="7 10">
    <location>
        <begin position="11"/>
        <end position="17"/>
    </location>
    <ligand>
        <name>NAD(+)</name>
        <dbReference type="ChEBI" id="CHEBI:57540"/>
    </ligand>
</feature>
<dbReference type="InterPro" id="IPR001557">
    <property type="entry name" value="L-lactate/malate_DH"/>
</dbReference>
<keyword evidence="4 7" id="KW-0816">Tricarboxylic acid cycle</keyword>
<sequence>MRSPVRVAVTGAAGSIGRALLSRLGSGAMLGPDQPVILQLIELPTAMDQLRGVAMELEDCAFPLVHEITLHSDPATGFQDTDYAILIGARPRTKGMERSDLMRINAEIFSVQGRQINDHANPNVRVLVVGNPCNTNALIASRNAPDLHPTQFTAMSRLDHNRMAGILASRTGTNASDIRKLAVWGNHSATMVPDITHGNIFGQPLTELVDQQWYQNEFVGRIQQRGAEIIQMCGQSSSLSAASAALDHMNSWVNGTHGDDYVSMVVPSDGSYGISKGIMFSFPVRCRFGRYQIVQGLPLKPWLVDMIKRTEEELLTEREMVRDLLPAETEARHENLELPRFGEHYMTVAAINRRP</sequence>
<dbReference type="Pfam" id="PF00056">
    <property type="entry name" value="Ldh_1_N"/>
    <property type="match status" value="1"/>
</dbReference>
<dbReference type="InterPro" id="IPR036291">
    <property type="entry name" value="NAD(P)-bd_dom_sf"/>
</dbReference>
<dbReference type="Gene3D" id="3.90.110.10">
    <property type="entry name" value="Lactate dehydrogenase/glycoside hydrolase, family 4, C-terminal"/>
    <property type="match status" value="1"/>
</dbReference>
<dbReference type="SUPFAM" id="SSF56327">
    <property type="entry name" value="LDH C-terminal domain-like"/>
    <property type="match status" value="1"/>
</dbReference>
<dbReference type="FunFam" id="3.40.50.720:FF:000010">
    <property type="entry name" value="Malate dehydrogenase"/>
    <property type="match status" value="1"/>
</dbReference>
<dbReference type="Proteomes" id="UP000196573">
    <property type="component" value="Unassembled WGS sequence"/>
</dbReference>
<evidence type="ECO:0000259" key="12">
    <source>
        <dbReference type="Pfam" id="PF02866"/>
    </source>
</evidence>
<organism evidence="13 14">
    <name type="scientific">Parendozoicomonas haliclonae</name>
    <dbReference type="NCBI Taxonomy" id="1960125"/>
    <lineage>
        <taxon>Bacteria</taxon>
        <taxon>Pseudomonadati</taxon>
        <taxon>Pseudomonadota</taxon>
        <taxon>Gammaproteobacteria</taxon>
        <taxon>Oceanospirillales</taxon>
        <taxon>Endozoicomonadaceae</taxon>
        <taxon>Parendozoicomonas</taxon>
    </lineage>
</organism>
<dbReference type="PIRSF" id="PIRSF000102">
    <property type="entry name" value="Lac_mal_DH"/>
    <property type="match status" value="1"/>
</dbReference>
<proteinExistence type="inferred from homology"/>
<feature type="binding site" evidence="7 9">
    <location>
        <position position="98"/>
    </location>
    <ligand>
        <name>substrate</name>
    </ligand>
</feature>